<dbReference type="Proteomes" id="UP000324748">
    <property type="component" value="Unassembled WGS sequence"/>
</dbReference>
<evidence type="ECO:0000313" key="2">
    <source>
        <dbReference type="EMBL" id="KAA1071713.1"/>
    </source>
</evidence>
<reference evidence="2 3" key="1">
    <citation type="submission" date="2019-05" db="EMBL/GenBank/DDBJ databases">
        <title>Emergence of the Ug99 lineage of the wheat stem rust pathogen through somatic hybridization.</title>
        <authorList>
            <person name="Li F."/>
            <person name="Upadhyaya N.M."/>
            <person name="Sperschneider J."/>
            <person name="Matny O."/>
            <person name="Nguyen-Phuc H."/>
            <person name="Mago R."/>
            <person name="Raley C."/>
            <person name="Miller M.E."/>
            <person name="Silverstein K.A.T."/>
            <person name="Henningsen E."/>
            <person name="Hirsch C.D."/>
            <person name="Visser B."/>
            <person name="Pretorius Z.A."/>
            <person name="Steffenson B.J."/>
            <person name="Schwessinger B."/>
            <person name="Dodds P.N."/>
            <person name="Figueroa M."/>
        </authorList>
    </citation>
    <scope>NUCLEOTIDE SEQUENCE [LARGE SCALE GENOMIC DNA]</scope>
    <source>
        <strain evidence="2">21-0</strain>
    </source>
</reference>
<organism evidence="2 3">
    <name type="scientific">Puccinia graminis f. sp. tritici</name>
    <dbReference type="NCBI Taxonomy" id="56615"/>
    <lineage>
        <taxon>Eukaryota</taxon>
        <taxon>Fungi</taxon>
        <taxon>Dikarya</taxon>
        <taxon>Basidiomycota</taxon>
        <taxon>Pucciniomycotina</taxon>
        <taxon>Pucciniomycetes</taxon>
        <taxon>Pucciniales</taxon>
        <taxon>Pucciniaceae</taxon>
        <taxon>Puccinia</taxon>
    </lineage>
</organism>
<sequence length="265" mass="29856">MTKIIAENTAKSEQACSKLTTSVNKLNADLTSTADYIVSTLKQDAILENSANKSELDIIKDLLIQQNIRTEGLKKEFSEQMKLLQSNLSQEIKSSIQSIVINPVPQLNYPVQVEPLVQTNSQPRFNNPYMEEVPRQDVRDAAPHLNRSQSSTVPQQNYTEDMPSQNMKDVAPHLSRSQTSAVPQQNRNSLPHLSNHTAPPAPPQSQHNNNRIPSRYYNMDLATLNKLVPPVTDWPKFAGSDDYDHISFIKYIDHMLLSYSADDDS</sequence>
<accession>A0A5B0M6B2</accession>
<protein>
    <submittedName>
        <fullName evidence="2">Uncharacterized protein</fullName>
    </submittedName>
</protein>
<comment type="caution">
    <text evidence="2">The sequence shown here is derived from an EMBL/GenBank/DDBJ whole genome shotgun (WGS) entry which is preliminary data.</text>
</comment>
<evidence type="ECO:0000313" key="3">
    <source>
        <dbReference type="Proteomes" id="UP000324748"/>
    </source>
</evidence>
<evidence type="ECO:0000256" key="1">
    <source>
        <dbReference type="SAM" id="MobiDB-lite"/>
    </source>
</evidence>
<feature type="compositionally biased region" description="Polar residues" evidence="1">
    <location>
        <begin position="146"/>
        <end position="167"/>
    </location>
</feature>
<gene>
    <name evidence="2" type="ORF">PGT21_017246</name>
</gene>
<feature type="region of interest" description="Disordered" evidence="1">
    <location>
        <begin position="144"/>
        <end position="212"/>
    </location>
</feature>
<dbReference type="OrthoDB" id="2507294at2759"/>
<dbReference type="EMBL" id="VSWC01000170">
    <property type="protein sequence ID" value="KAA1071713.1"/>
    <property type="molecule type" value="Genomic_DNA"/>
</dbReference>
<dbReference type="AlphaFoldDB" id="A0A5B0M6B2"/>
<proteinExistence type="predicted"/>
<name>A0A5B0M6B2_PUCGR</name>
<keyword evidence="3" id="KW-1185">Reference proteome</keyword>
<feature type="compositionally biased region" description="Polar residues" evidence="1">
    <location>
        <begin position="175"/>
        <end position="197"/>
    </location>
</feature>